<feature type="non-terminal residue" evidence="1">
    <location>
        <position position="1"/>
    </location>
</feature>
<proteinExistence type="predicted"/>
<evidence type="ECO:0000313" key="1">
    <source>
        <dbReference type="EMBL" id="GAG18763.1"/>
    </source>
</evidence>
<protein>
    <submittedName>
        <fullName evidence="1">Uncharacterized protein</fullName>
    </submittedName>
</protein>
<dbReference type="EMBL" id="BARS01038101">
    <property type="protein sequence ID" value="GAG18763.1"/>
    <property type="molecule type" value="Genomic_DNA"/>
</dbReference>
<organism evidence="1">
    <name type="scientific">marine sediment metagenome</name>
    <dbReference type="NCBI Taxonomy" id="412755"/>
    <lineage>
        <taxon>unclassified sequences</taxon>
        <taxon>metagenomes</taxon>
        <taxon>ecological metagenomes</taxon>
    </lineage>
</organism>
<accession>X0W299</accession>
<sequence length="29" mass="3285">IAISRQTTRSYTVVAVTYIWAVENARESV</sequence>
<name>X0W299_9ZZZZ</name>
<gene>
    <name evidence="1" type="ORF">S01H1_58331</name>
</gene>
<reference evidence="1" key="1">
    <citation type="journal article" date="2014" name="Front. Microbiol.">
        <title>High frequency of phylogenetically diverse reductive dehalogenase-homologous genes in deep subseafloor sedimentary metagenomes.</title>
        <authorList>
            <person name="Kawai M."/>
            <person name="Futagami T."/>
            <person name="Toyoda A."/>
            <person name="Takaki Y."/>
            <person name="Nishi S."/>
            <person name="Hori S."/>
            <person name="Arai W."/>
            <person name="Tsubouchi T."/>
            <person name="Morono Y."/>
            <person name="Uchiyama I."/>
            <person name="Ito T."/>
            <person name="Fujiyama A."/>
            <person name="Inagaki F."/>
            <person name="Takami H."/>
        </authorList>
    </citation>
    <scope>NUCLEOTIDE SEQUENCE</scope>
    <source>
        <strain evidence="1">Expedition CK06-06</strain>
    </source>
</reference>
<comment type="caution">
    <text evidence="1">The sequence shown here is derived from an EMBL/GenBank/DDBJ whole genome shotgun (WGS) entry which is preliminary data.</text>
</comment>
<dbReference type="AlphaFoldDB" id="X0W299"/>